<comment type="catalytic activity">
    <reaction evidence="16 17">
        <text>di-trans,octa-cis-undecaprenyl diphosphate + H2O = di-trans,octa-cis-undecaprenyl phosphate + phosphate + H(+)</text>
        <dbReference type="Rhea" id="RHEA:28094"/>
        <dbReference type="ChEBI" id="CHEBI:15377"/>
        <dbReference type="ChEBI" id="CHEBI:15378"/>
        <dbReference type="ChEBI" id="CHEBI:43474"/>
        <dbReference type="ChEBI" id="CHEBI:58405"/>
        <dbReference type="ChEBI" id="CHEBI:60392"/>
        <dbReference type="EC" id="3.6.1.27"/>
    </reaction>
</comment>
<evidence type="ECO:0000256" key="6">
    <source>
        <dbReference type="ARBA" id="ARBA00022692"/>
    </source>
</evidence>
<comment type="similarity">
    <text evidence="2 17">Belongs to the UppP family.</text>
</comment>
<proteinExistence type="inferred from homology"/>
<evidence type="ECO:0000256" key="12">
    <source>
        <dbReference type="ARBA" id="ARBA00023251"/>
    </source>
</evidence>
<dbReference type="InterPro" id="IPR003824">
    <property type="entry name" value="UppP"/>
</dbReference>
<organism evidence="18 19">
    <name type="scientific">Candidatus Chloroploca asiatica</name>
    <dbReference type="NCBI Taxonomy" id="1506545"/>
    <lineage>
        <taxon>Bacteria</taxon>
        <taxon>Bacillati</taxon>
        <taxon>Chloroflexota</taxon>
        <taxon>Chloroflexia</taxon>
        <taxon>Chloroflexales</taxon>
        <taxon>Chloroflexineae</taxon>
        <taxon>Oscillochloridaceae</taxon>
        <taxon>Candidatus Chloroploca</taxon>
    </lineage>
</organism>
<reference evidence="18 19" key="1">
    <citation type="submission" date="2016-05" db="EMBL/GenBank/DDBJ databases">
        <authorList>
            <person name="Lavstsen T."/>
            <person name="Jespersen J.S."/>
        </authorList>
    </citation>
    <scope>NUCLEOTIDE SEQUENCE [LARGE SCALE GENOMIC DNA]</scope>
    <source>
        <strain evidence="18 19">B7-9</strain>
    </source>
</reference>
<dbReference type="EC" id="3.6.1.27" evidence="3 17"/>
<evidence type="ECO:0000256" key="4">
    <source>
        <dbReference type="ARBA" id="ARBA00021581"/>
    </source>
</evidence>
<keyword evidence="5 17" id="KW-1003">Cell membrane</keyword>
<evidence type="ECO:0000256" key="16">
    <source>
        <dbReference type="ARBA" id="ARBA00047594"/>
    </source>
</evidence>
<sequence>MASPHLPLPYIIIAAVALIASLAMVIPGDPEWWKVVVLGIVQGITEWLPISSTGHLLIVSKLLNYQGSIGGTFEIFIQVGTVVAVVAFYIQDLLKQAQALLGRSTSEEARAARTLWLGIVIAMVPAGIVGLLARDFIKAVLFETPQVIAGALIFGGIVFLVIELIPQRQTLTTELGQVSWKQALGVGIAQIFALIPGMSRSGSCIVGGLLAGLDRRTATAFSFYLAMPVLGGATLVDLISSLDDVQPDDWGRLLLGAVVSMIVGYLTIGWLLNYIARHNFVAFGIYRIIIGVLILGLVAVGVL</sequence>
<feature type="transmembrane region" description="Helical" evidence="17">
    <location>
        <begin position="111"/>
        <end position="133"/>
    </location>
</feature>
<keyword evidence="7 17" id="KW-0378">Hydrolase</keyword>
<dbReference type="GO" id="GO:0005886">
    <property type="term" value="C:plasma membrane"/>
    <property type="evidence" value="ECO:0007669"/>
    <property type="project" value="UniProtKB-SubCell"/>
</dbReference>
<feature type="transmembrane region" description="Helical" evidence="17">
    <location>
        <begin position="253"/>
        <end position="272"/>
    </location>
</feature>
<feature type="transmembrane region" description="Helical" evidence="17">
    <location>
        <begin position="223"/>
        <end position="241"/>
    </location>
</feature>
<dbReference type="GO" id="GO:0071555">
    <property type="term" value="P:cell wall organization"/>
    <property type="evidence" value="ECO:0007669"/>
    <property type="project" value="UniProtKB-KW"/>
</dbReference>
<evidence type="ECO:0000256" key="2">
    <source>
        <dbReference type="ARBA" id="ARBA00010621"/>
    </source>
</evidence>
<evidence type="ECO:0000256" key="13">
    <source>
        <dbReference type="ARBA" id="ARBA00023316"/>
    </source>
</evidence>
<keyword evidence="19" id="KW-1185">Reference proteome</keyword>
<dbReference type="HAMAP" id="MF_01006">
    <property type="entry name" value="Undec_diphosphatase"/>
    <property type="match status" value="1"/>
</dbReference>
<dbReference type="GO" id="GO:0050380">
    <property type="term" value="F:undecaprenyl-diphosphatase activity"/>
    <property type="evidence" value="ECO:0007669"/>
    <property type="project" value="UniProtKB-UniRule"/>
</dbReference>
<evidence type="ECO:0000256" key="9">
    <source>
        <dbReference type="ARBA" id="ARBA00022984"/>
    </source>
</evidence>
<keyword evidence="13 17" id="KW-0961">Cell wall biogenesis/degradation</keyword>
<dbReference type="PANTHER" id="PTHR30622">
    <property type="entry name" value="UNDECAPRENYL-DIPHOSPHATASE"/>
    <property type="match status" value="1"/>
</dbReference>
<dbReference type="EMBL" id="LYXE01000193">
    <property type="protein sequence ID" value="PDV96508.1"/>
    <property type="molecule type" value="Genomic_DNA"/>
</dbReference>
<keyword evidence="9 17" id="KW-0573">Peptidoglycan synthesis</keyword>
<feature type="transmembrane region" description="Helical" evidence="17">
    <location>
        <begin position="145"/>
        <end position="165"/>
    </location>
</feature>
<dbReference type="GO" id="GO:0009252">
    <property type="term" value="P:peptidoglycan biosynthetic process"/>
    <property type="evidence" value="ECO:0007669"/>
    <property type="project" value="UniProtKB-KW"/>
</dbReference>
<evidence type="ECO:0000313" key="19">
    <source>
        <dbReference type="Proteomes" id="UP000220922"/>
    </source>
</evidence>
<evidence type="ECO:0000256" key="11">
    <source>
        <dbReference type="ARBA" id="ARBA00023136"/>
    </source>
</evidence>
<evidence type="ECO:0000256" key="14">
    <source>
        <dbReference type="ARBA" id="ARBA00032707"/>
    </source>
</evidence>
<evidence type="ECO:0000256" key="1">
    <source>
        <dbReference type="ARBA" id="ARBA00004651"/>
    </source>
</evidence>
<keyword evidence="6 17" id="KW-0812">Transmembrane</keyword>
<dbReference type="Pfam" id="PF02673">
    <property type="entry name" value="BacA"/>
    <property type="match status" value="1"/>
</dbReference>
<evidence type="ECO:0000313" key="18">
    <source>
        <dbReference type="EMBL" id="PDV96508.1"/>
    </source>
</evidence>
<keyword evidence="10 17" id="KW-1133">Transmembrane helix</keyword>
<evidence type="ECO:0000256" key="7">
    <source>
        <dbReference type="ARBA" id="ARBA00022801"/>
    </source>
</evidence>
<comment type="caution">
    <text evidence="18">The sequence shown here is derived from an EMBL/GenBank/DDBJ whole genome shotgun (WGS) entry which is preliminary data.</text>
</comment>
<evidence type="ECO:0000256" key="3">
    <source>
        <dbReference type="ARBA" id="ARBA00012374"/>
    </source>
</evidence>
<feature type="transmembrane region" description="Helical" evidence="17">
    <location>
        <begin position="71"/>
        <end position="91"/>
    </location>
</feature>
<name>A0A2H3KHG8_9CHLR</name>
<dbReference type="GO" id="GO:0046677">
    <property type="term" value="P:response to antibiotic"/>
    <property type="evidence" value="ECO:0007669"/>
    <property type="project" value="UniProtKB-UniRule"/>
</dbReference>
<feature type="transmembrane region" description="Helical" evidence="17">
    <location>
        <begin position="284"/>
        <end position="302"/>
    </location>
</feature>
<feature type="transmembrane region" description="Helical" evidence="17">
    <location>
        <begin position="32"/>
        <end position="50"/>
    </location>
</feature>
<keyword evidence="11 17" id="KW-0472">Membrane</keyword>
<comment type="subcellular location">
    <subcellularLocation>
        <location evidence="1 17">Cell membrane</location>
        <topology evidence="1 17">Multi-pass membrane protein</topology>
    </subcellularLocation>
</comment>
<accession>A0A2H3KHG8</accession>
<gene>
    <name evidence="17" type="primary">uppP</name>
    <name evidence="18" type="ORF">A9Q02_20795</name>
</gene>
<comment type="function">
    <text evidence="17">Catalyzes the dephosphorylation of undecaprenyl diphosphate (UPP). Confers resistance to bacitracin.</text>
</comment>
<dbReference type="NCBIfam" id="TIGR00753">
    <property type="entry name" value="undec_PP_bacA"/>
    <property type="match status" value="1"/>
</dbReference>
<keyword evidence="8 17" id="KW-0133">Cell shape</keyword>
<keyword evidence="12 17" id="KW-0046">Antibiotic resistance</keyword>
<protein>
    <recommendedName>
        <fullName evidence="4 17">Undecaprenyl-diphosphatase</fullName>
        <ecNumber evidence="3 17">3.6.1.27</ecNumber>
    </recommendedName>
    <alternativeName>
        <fullName evidence="15 17">Bacitracin resistance protein</fullName>
    </alternativeName>
    <alternativeName>
        <fullName evidence="14 17">Undecaprenyl pyrophosphate phosphatase</fullName>
    </alternativeName>
</protein>
<evidence type="ECO:0000256" key="5">
    <source>
        <dbReference type="ARBA" id="ARBA00022475"/>
    </source>
</evidence>
<dbReference type="AlphaFoldDB" id="A0A2H3KHG8"/>
<dbReference type="NCBIfam" id="NF001389">
    <property type="entry name" value="PRK00281.1-2"/>
    <property type="match status" value="1"/>
</dbReference>
<evidence type="ECO:0000256" key="17">
    <source>
        <dbReference type="HAMAP-Rule" id="MF_01006"/>
    </source>
</evidence>
<dbReference type="Proteomes" id="UP000220922">
    <property type="component" value="Unassembled WGS sequence"/>
</dbReference>
<dbReference type="NCBIfam" id="NF001390">
    <property type="entry name" value="PRK00281.1-4"/>
    <property type="match status" value="1"/>
</dbReference>
<feature type="transmembrane region" description="Helical" evidence="17">
    <location>
        <begin position="7"/>
        <end position="26"/>
    </location>
</feature>
<evidence type="ECO:0000256" key="15">
    <source>
        <dbReference type="ARBA" id="ARBA00032932"/>
    </source>
</evidence>
<dbReference type="GO" id="GO:0008360">
    <property type="term" value="P:regulation of cell shape"/>
    <property type="evidence" value="ECO:0007669"/>
    <property type="project" value="UniProtKB-KW"/>
</dbReference>
<evidence type="ECO:0000256" key="8">
    <source>
        <dbReference type="ARBA" id="ARBA00022960"/>
    </source>
</evidence>
<dbReference type="PANTHER" id="PTHR30622:SF3">
    <property type="entry name" value="UNDECAPRENYL-DIPHOSPHATASE"/>
    <property type="match status" value="1"/>
</dbReference>
<comment type="miscellaneous">
    <text evidence="17">Bacitracin is thought to be involved in the inhibition of peptidoglycan synthesis by sequestering undecaprenyl diphosphate, thereby reducing the pool of lipid carrier available.</text>
</comment>
<feature type="transmembrane region" description="Helical" evidence="17">
    <location>
        <begin position="185"/>
        <end position="211"/>
    </location>
</feature>
<evidence type="ECO:0000256" key="10">
    <source>
        <dbReference type="ARBA" id="ARBA00022989"/>
    </source>
</evidence>